<dbReference type="InterPro" id="IPR009061">
    <property type="entry name" value="DNA-bd_dom_put_sf"/>
</dbReference>
<comment type="caution">
    <text evidence="3">The sequence shown here is derived from an EMBL/GenBank/DDBJ whole genome shotgun (WGS) entry which is preliminary data.</text>
</comment>
<dbReference type="SUPFAM" id="SSF46955">
    <property type="entry name" value="Putative DNA-binding domain"/>
    <property type="match status" value="1"/>
</dbReference>
<feature type="domain" description="HTH merR-type" evidence="2">
    <location>
        <begin position="10"/>
        <end position="80"/>
    </location>
</feature>
<dbReference type="GO" id="GO:0003700">
    <property type="term" value="F:DNA-binding transcription factor activity"/>
    <property type="evidence" value="ECO:0007669"/>
    <property type="project" value="InterPro"/>
</dbReference>
<evidence type="ECO:0000313" key="4">
    <source>
        <dbReference type="Proteomes" id="UP000319449"/>
    </source>
</evidence>
<proteinExistence type="predicted"/>
<keyword evidence="4" id="KW-1185">Reference proteome</keyword>
<dbReference type="GO" id="GO:0003677">
    <property type="term" value="F:DNA binding"/>
    <property type="evidence" value="ECO:0007669"/>
    <property type="project" value="UniProtKB-KW"/>
</dbReference>
<evidence type="ECO:0000259" key="2">
    <source>
        <dbReference type="PROSITE" id="PS50937"/>
    </source>
</evidence>
<dbReference type="OrthoDB" id="9810140at2"/>
<dbReference type="PANTHER" id="PTHR30204:SF15">
    <property type="entry name" value="BLL5018 PROTEIN"/>
    <property type="match status" value="1"/>
</dbReference>
<dbReference type="Pfam" id="PF13411">
    <property type="entry name" value="MerR_1"/>
    <property type="match status" value="1"/>
</dbReference>
<organism evidence="3 4">
    <name type="scientific">Geobacter argillaceus</name>
    <dbReference type="NCBI Taxonomy" id="345631"/>
    <lineage>
        <taxon>Bacteria</taxon>
        <taxon>Pseudomonadati</taxon>
        <taxon>Thermodesulfobacteriota</taxon>
        <taxon>Desulfuromonadia</taxon>
        <taxon>Geobacterales</taxon>
        <taxon>Geobacteraceae</taxon>
        <taxon>Geobacter</taxon>
    </lineage>
</organism>
<dbReference type="RefSeq" id="WP_145021411.1">
    <property type="nucleotide sequence ID" value="NZ_VLLN01000009.1"/>
</dbReference>
<dbReference type="InterPro" id="IPR000551">
    <property type="entry name" value="MerR-type_HTH_dom"/>
</dbReference>
<gene>
    <name evidence="3" type="ORF">JN12_01771</name>
</gene>
<reference evidence="3 4" key="1">
    <citation type="submission" date="2019-07" db="EMBL/GenBank/DDBJ databases">
        <title>Genomic Encyclopedia of Archaeal and Bacterial Type Strains, Phase II (KMG-II): from individual species to whole genera.</title>
        <authorList>
            <person name="Goeker M."/>
        </authorList>
    </citation>
    <scope>NUCLEOTIDE SEQUENCE [LARGE SCALE GENOMIC DNA]</scope>
    <source>
        <strain evidence="3 4">ATCC BAA-1139</strain>
    </source>
</reference>
<name>A0A562VNP5_9BACT</name>
<protein>
    <submittedName>
        <fullName evidence="3">Transcriptional regulator, MerR family</fullName>
    </submittedName>
</protein>
<keyword evidence="1" id="KW-0238">DNA-binding</keyword>
<dbReference type="PROSITE" id="PS50937">
    <property type="entry name" value="HTH_MERR_2"/>
    <property type="match status" value="1"/>
</dbReference>
<evidence type="ECO:0000256" key="1">
    <source>
        <dbReference type="ARBA" id="ARBA00023125"/>
    </source>
</evidence>
<dbReference type="CDD" id="cd04765">
    <property type="entry name" value="HTH_MlrA-like_sg2"/>
    <property type="match status" value="1"/>
</dbReference>
<dbReference type="InterPro" id="IPR047057">
    <property type="entry name" value="MerR_fam"/>
</dbReference>
<sequence length="115" mass="13342">MAEQLPDKQYYKIGEVAAHLSIKASVLRFWESEFPQLHPGKSRSGQRLYTKHDLALAREICRLLYQEKMTIPGARRLLGQQWTGAEEKAEHDVAADRDRLLEQIKQQLIDLRDSL</sequence>
<dbReference type="PANTHER" id="PTHR30204">
    <property type="entry name" value="REDOX-CYCLING DRUG-SENSING TRANSCRIPTIONAL ACTIVATOR SOXR"/>
    <property type="match status" value="1"/>
</dbReference>
<dbReference type="AlphaFoldDB" id="A0A562VNP5"/>
<accession>A0A562VNP5</accession>
<dbReference type="EMBL" id="VLLN01000009">
    <property type="protein sequence ID" value="TWJ19357.1"/>
    <property type="molecule type" value="Genomic_DNA"/>
</dbReference>
<evidence type="ECO:0000313" key="3">
    <source>
        <dbReference type="EMBL" id="TWJ19357.1"/>
    </source>
</evidence>
<dbReference type="Gene3D" id="1.10.1660.10">
    <property type="match status" value="1"/>
</dbReference>
<dbReference type="Proteomes" id="UP000319449">
    <property type="component" value="Unassembled WGS sequence"/>
</dbReference>
<dbReference type="SMART" id="SM00422">
    <property type="entry name" value="HTH_MERR"/>
    <property type="match status" value="1"/>
</dbReference>